<dbReference type="AlphaFoldDB" id="A0A0D9RSC5"/>
<feature type="compositionally biased region" description="Low complexity" evidence="1">
    <location>
        <begin position="307"/>
        <end position="318"/>
    </location>
</feature>
<reference evidence="3" key="3">
    <citation type="submission" date="2025-09" db="UniProtKB">
        <authorList>
            <consortium name="Ensembl"/>
        </authorList>
    </citation>
    <scope>IDENTIFICATION</scope>
</reference>
<protein>
    <recommendedName>
        <fullName evidence="2">RAMA domain-containing protein</fullName>
    </recommendedName>
</protein>
<dbReference type="Pfam" id="PF18755">
    <property type="entry name" value="RAMA"/>
    <property type="match status" value="1"/>
</dbReference>
<dbReference type="PANTHER" id="PTHR24176">
    <property type="entry name" value="ANKYRIN REPEAT DOMAIN-CONTAINING PROTEIN 31-RELATED"/>
    <property type="match status" value="1"/>
</dbReference>
<reference evidence="3" key="2">
    <citation type="submission" date="2025-08" db="UniProtKB">
        <authorList>
            <consortium name="Ensembl"/>
        </authorList>
    </citation>
    <scope>IDENTIFICATION</scope>
</reference>
<dbReference type="InterPro" id="IPR042334">
    <property type="entry name" value="ANKRD31"/>
</dbReference>
<organism evidence="3 4">
    <name type="scientific">Chlorocebus sabaeus</name>
    <name type="common">Green monkey</name>
    <name type="synonym">Simia sabaea</name>
    <dbReference type="NCBI Taxonomy" id="60711"/>
    <lineage>
        <taxon>Eukaryota</taxon>
        <taxon>Metazoa</taxon>
        <taxon>Chordata</taxon>
        <taxon>Craniata</taxon>
        <taxon>Vertebrata</taxon>
        <taxon>Euteleostomi</taxon>
        <taxon>Mammalia</taxon>
        <taxon>Eutheria</taxon>
        <taxon>Euarchontoglires</taxon>
        <taxon>Primates</taxon>
        <taxon>Haplorrhini</taxon>
        <taxon>Catarrhini</taxon>
        <taxon>Cercopithecidae</taxon>
        <taxon>Cercopithecinae</taxon>
        <taxon>Chlorocebus</taxon>
    </lineage>
</organism>
<dbReference type="EMBL" id="AQIB01086742">
    <property type="status" value="NOT_ANNOTATED_CDS"/>
    <property type="molecule type" value="Genomic_DNA"/>
</dbReference>
<dbReference type="Proteomes" id="UP000029965">
    <property type="component" value="Chromosome 4"/>
</dbReference>
<dbReference type="InterPro" id="IPR040843">
    <property type="entry name" value="RAMA"/>
</dbReference>
<dbReference type="eggNOG" id="ENOG502QS0Y">
    <property type="taxonomic scope" value="Eukaryota"/>
</dbReference>
<feature type="compositionally biased region" description="Basic residues" evidence="1">
    <location>
        <begin position="253"/>
        <end position="262"/>
    </location>
</feature>
<proteinExistence type="predicted"/>
<feature type="region of interest" description="Disordered" evidence="1">
    <location>
        <begin position="243"/>
        <end position="318"/>
    </location>
</feature>
<dbReference type="GeneTree" id="ENSGT00940000162618"/>
<evidence type="ECO:0000256" key="1">
    <source>
        <dbReference type="SAM" id="MobiDB-lite"/>
    </source>
</evidence>
<evidence type="ECO:0000313" key="3">
    <source>
        <dbReference type="Ensembl" id="ENSCSAP00000011514.1"/>
    </source>
</evidence>
<sequence>MLNIKEIMDNVLAKQKAERDDLAKKYRISIESFKHGALREQLANLVARQKSLLVVAKKQKRISLKIQNYKNVTSLPCLSLRKLPPRSENCSEKDNQELTSLENLEHRQSGLLSPVCGSMQETQLSLETWNYSQNTNICLNSEAVRRGEFSGNDVNSKQNVSDCTLDGFPKSQHSDGTENNKLPSQPVAFIGQTEYSQKEKENDLTEATDKDHEFCIPSPVIGKLNISETASVLAENSAHPSNIICDQDLSNYHPKRGNRKTTSRQSPTGASESLAHQGVAVLGSDTVHPMKPYRKKSLSAVPRADDSQISSSSGSGQQDIIKKPLNYSTAPKKKCIQIKDLILLGRINPGNNILEFKTQETTHKASILLNGKIKVESGQIYKNPVTWLKDLLGGNSYVTWNYAWSKVTYLGKELLKYVSEDAPILPEPNSVPQQYQPCLPEVACLDDPVQEPSKSMFEKTKFGQGTSREPMQSIPRYLQINEILLISDQEFLPCHVMDQHWKFYVGCEELIL</sequence>
<evidence type="ECO:0000259" key="2">
    <source>
        <dbReference type="Pfam" id="PF18755"/>
    </source>
</evidence>
<dbReference type="STRING" id="60711.ENSCSAP00000011514"/>
<name>A0A0D9RSC5_CHLSB</name>
<dbReference type="Ensembl" id="ENSCSAT00000013517.1">
    <property type="protein sequence ID" value="ENSCSAP00000011514.1"/>
    <property type="gene ID" value="ENSCSAG00000015425.1"/>
</dbReference>
<feature type="region of interest" description="Disordered" evidence="1">
    <location>
        <begin position="160"/>
        <end position="185"/>
    </location>
</feature>
<dbReference type="OMA" id="GHQMKSY"/>
<feature type="domain" description="RAMA" evidence="2">
    <location>
        <begin position="322"/>
        <end position="419"/>
    </location>
</feature>
<keyword evidence="4" id="KW-1185">Reference proteome</keyword>
<dbReference type="PANTHER" id="PTHR24176:SF14">
    <property type="entry name" value="ANKYRIN REPEAT DOMAIN-CONTAINING PROTEIN 31"/>
    <property type="match status" value="1"/>
</dbReference>
<accession>A0A0D9RSC5</accession>
<reference evidence="3 4" key="1">
    <citation type="submission" date="2014-03" db="EMBL/GenBank/DDBJ databases">
        <authorList>
            <person name="Warren W."/>
            <person name="Wilson R.K."/>
        </authorList>
    </citation>
    <scope>NUCLEOTIDE SEQUENCE</scope>
</reference>
<evidence type="ECO:0000313" key="4">
    <source>
        <dbReference type="Proteomes" id="UP000029965"/>
    </source>
</evidence>